<feature type="domain" description="F-box" evidence="1">
    <location>
        <begin position="4"/>
        <end position="44"/>
    </location>
</feature>
<sequence length="463" mass="53072">MSIFQREIIDGILSRLPVKSLMRFRCVSKSWLEVIDGPDFIKTHLKQAHLSDDVKIMLNTDDYIYSIDIVNGNLVVDLQRPRETLFWSADEILCSCNGLLLVMLGDVFTFIWNPSNGEYERLPDTPPTEFSGSYLCMAYGFGYDSITNDYKVVEVHSRDYNHDNDDEVDGVDFDNIIRHSEAKVYSLALNSWKIIPNFPYECIDRTGNLLNGAVHWEAIRSNTLDKSRLIISFDIGNEEFQEVPLPEFKDGKELGGVSVLAGSLCILCFCTLDLEVWAMRHYGVRESWTKFFTIGQPVYNYHTGYTNPLCVFKNGEILLDKGGNCLILYDPKDGRVRNICIRGLSSWNEMEIYVESLVTLKTEESEWNGRIEEEIPIPTPPAPQSPFQAPPQPAPLQYPHGYMPQPYYGLASPLDMPPYATYLSAQLKYMHEYMTRIFTDIDTRLDHQGDCLHRIEAHMLPPR</sequence>
<proteinExistence type="predicted"/>
<dbReference type="InterPro" id="IPR050796">
    <property type="entry name" value="SCF_F-box_component"/>
</dbReference>
<name>A0AAP0P7Q1_9MAGN</name>
<dbReference type="InterPro" id="IPR006527">
    <property type="entry name" value="F-box-assoc_dom_typ1"/>
</dbReference>
<evidence type="ECO:0000259" key="1">
    <source>
        <dbReference type="SMART" id="SM00256"/>
    </source>
</evidence>
<dbReference type="Pfam" id="PF00646">
    <property type="entry name" value="F-box"/>
    <property type="match status" value="1"/>
</dbReference>
<dbReference type="PANTHER" id="PTHR31672">
    <property type="entry name" value="BNACNNG10540D PROTEIN"/>
    <property type="match status" value="1"/>
</dbReference>
<dbReference type="InterPro" id="IPR017451">
    <property type="entry name" value="F-box-assoc_interact_dom"/>
</dbReference>
<gene>
    <name evidence="2" type="ORF">Sjap_011013</name>
</gene>
<dbReference type="AlphaFoldDB" id="A0AAP0P7Q1"/>
<keyword evidence="3" id="KW-1185">Reference proteome</keyword>
<dbReference type="NCBIfam" id="TIGR01640">
    <property type="entry name" value="F_box_assoc_1"/>
    <property type="match status" value="1"/>
</dbReference>
<organism evidence="2 3">
    <name type="scientific">Stephania japonica</name>
    <dbReference type="NCBI Taxonomy" id="461633"/>
    <lineage>
        <taxon>Eukaryota</taxon>
        <taxon>Viridiplantae</taxon>
        <taxon>Streptophyta</taxon>
        <taxon>Embryophyta</taxon>
        <taxon>Tracheophyta</taxon>
        <taxon>Spermatophyta</taxon>
        <taxon>Magnoliopsida</taxon>
        <taxon>Ranunculales</taxon>
        <taxon>Menispermaceae</taxon>
        <taxon>Menispermoideae</taxon>
        <taxon>Cissampelideae</taxon>
        <taxon>Stephania</taxon>
    </lineage>
</organism>
<evidence type="ECO:0000313" key="2">
    <source>
        <dbReference type="EMBL" id="KAK9130526.1"/>
    </source>
</evidence>
<dbReference type="InterPro" id="IPR036047">
    <property type="entry name" value="F-box-like_dom_sf"/>
</dbReference>
<dbReference type="Proteomes" id="UP001417504">
    <property type="component" value="Unassembled WGS sequence"/>
</dbReference>
<dbReference type="SMART" id="SM00256">
    <property type="entry name" value="FBOX"/>
    <property type="match status" value="1"/>
</dbReference>
<dbReference type="Pfam" id="PF07734">
    <property type="entry name" value="FBA_1"/>
    <property type="match status" value="1"/>
</dbReference>
<dbReference type="PANTHER" id="PTHR31672:SF13">
    <property type="entry name" value="F-BOX PROTEIN CPR30-LIKE"/>
    <property type="match status" value="1"/>
</dbReference>
<dbReference type="EMBL" id="JBBNAE010000004">
    <property type="protein sequence ID" value="KAK9130526.1"/>
    <property type="molecule type" value="Genomic_DNA"/>
</dbReference>
<evidence type="ECO:0000313" key="3">
    <source>
        <dbReference type="Proteomes" id="UP001417504"/>
    </source>
</evidence>
<dbReference type="CDD" id="cd22157">
    <property type="entry name" value="F-box_AtFBW1-like"/>
    <property type="match status" value="1"/>
</dbReference>
<reference evidence="2 3" key="1">
    <citation type="submission" date="2024-01" db="EMBL/GenBank/DDBJ databases">
        <title>Genome assemblies of Stephania.</title>
        <authorList>
            <person name="Yang L."/>
        </authorList>
    </citation>
    <scope>NUCLEOTIDE SEQUENCE [LARGE SCALE GENOMIC DNA]</scope>
    <source>
        <strain evidence="2">QJT</strain>
        <tissue evidence="2">Leaf</tissue>
    </source>
</reference>
<dbReference type="Gene3D" id="1.20.1280.50">
    <property type="match status" value="1"/>
</dbReference>
<dbReference type="SUPFAM" id="SSF81383">
    <property type="entry name" value="F-box domain"/>
    <property type="match status" value="1"/>
</dbReference>
<accession>A0AAP0P7Q1</accession>
<comment type="caution">
    <text evidence="2">The sequence shown here is derived from an EMBL/GenBank/DDBJ whole genome shotgun (WGS) entry which is preliminary data.</text>
</comment>
<dbReference type="InterPro" id="IPR001810">
    <property type="entry name" value="F-box_dom"/>
</dbReference>
<protein>
    <recommendedName>
        <fullName evidence="1">F-box domain-containing protein</fullName>
    </recommendedName>
</protein>